<dbReference type="Pfam" id="PF01263">
    <property type="entry name" value="Aldose_epim"/>
    <property type="match status" value="1"/>
</dbReference>
<dbReference type="EMBL" id="NGMS01000001">
    <property type="protein sequence ID" value="OTP26365.1"/>
    <property type="molecule type" value="Genomic_DNA"/>
</dbReference>
<evidence type="ECO:0000256" key="11">
    <source>
        <dbReference type="PIRSR" id="PIRSR005096-3"/>
    </source>
</evidence>
<feature type="active site" description="Proton acceptor" evidence="9">
    <location>
        <position position="306"/>
    </location>
</feature>
<dbReference type="NCBIfam" id="NF008277">
    <property type="entry name" value="PRK11055.1"/>
    <property type="match status" value="1"/>
</dbReference>
<dbReference type="PANTHER" id="PTHR10091:SF0">
    <property type="entry name" value="GALACTOSE MUTAROTASE"/>
    <property type="match status" value="1"/>
</dbReference>
<evidence type="ECO:0000256" key="5">
    <source>
        <dbReference type="ARBA" id="ARBA00014165"/>
    </source>
</evidence>
<name>A0A242KWP0_ENTMU</name>
<dbReference type="InterPro" id="IPR014718">
    <property type="entry name" value="GH-type_carb-bd"/>
</dbReference>
<evidence type="ECO:0000256" key="1">
    <source>
        <dbReference type="ARBA" id="ARBA00001614"/>
    </source>
</evidence>
<evidence type="ECO:0000256" key="8">
    <source>
        <dbReference type="PIRNR" id="PIRNR005096"/>
    </source>
</evidence>
<protein>
    <recommendedName>
        <fullName evidence="5 8">Aldose 1-epimerase</fullName>
        <ecNumber evidence="4 8">5.1.3.3</ecNumber>
    </recommendedName>
</protein>
<dbReference type="GO" id="GO:0033499">
    <property type="term" value="P:galactose catabolic process via UDP-galactose, Leloir pathway"/>
    <property type="evidence" value="ECO:0007669"/>
    <property type="project" value="TreeGrafter"/>
</dbReference>
<dbReference type="RefSeq" id="WP_086334326.1">
    <property type="nucleotide sequence ID" value="NZ_NGMS01000001.1"/>
</dbReference>
<dbReference type="AlphaFoldDB" id="A0A242KWP0"/>
<reference evidence="12 13" key="1">
    <citation type="submission" date="2017-05" db="EMBL/GenBank/DDBJ databases">
        <title>The Genome Sequence of Enterococcus mundtii 6B1_DIV0119.</title>
        <authorList>
            <consortium name="The Broad Institute Genomics Platform"/>
            <consortium name="The Broad Institute Genomic Center for Infectious Diseases"/>
            <person name="Earl A."/>
            <person name="Manson A."/>
            <person name="Schwartman J."/>
            <person name="Gilmore M."/>
            <person name="Abouelleil A."/>
            <person name="Cao P."/>
            <person name="Chapman S."/>
            <person name="Cusick C."/>
            <person name="Shea T."/>
            <person name="Young S."/>
            <person name="Neafsey D."/>
            <person name="Nusbaum C."/>
            <person name="Birren B."/>
        </authorList>
    </citation>
    <scope>NUCLEOTIDE SEQUENCE [LARGE SCALE GENOMIC DNA]</scope>
    <source>
        <strain evidence="12 13">6B1_DIV0119</strain>
    </source>
</reference>
<feature type="active site" description="Proton donor" evidence="9">
    <location>
        <position position="171"/>
    </location>
</feature>
<dbReference type="SUPFAM" id="SSF74650">
    <property type="entry name" value="Galactose mutarotase-like"/>
    <property type="match status" value="1"/>
</dbReference>
<comment type="similarity">
    <text evidence="3 8">Belongs to the aldose epimerase family.</text>
</comment>
<keyword evidence="6 8" id="KW-0413">Isomerase</keyword>
<dbReference type="InterPro" id="IPR015443">
    <property type="entry name" value="Aldose_1-epimerase"/>
</dbReference>
<dbReference type="Proteomes" id="UP000195024">
    <property type="component" value="Unassembled WGS sequence"/>
</dbReference>
<dbReference type="GO" id="GO:0005737">
    <property type="term" value="C:cytoplasm"/>
    <property type="evidence" value="ECO:0007669"/>
    <property type="project" value="TreeGrafter"/>
</dbReference>
<dbReference type="CDD" id="cd09019">
    <property type="entry name" value="galactose_mutarotase_like"/>
    <property type="match status" value="1"/>
</dbReference>
<evidence type="ECO:0000256" key="9">
    <source>
        <dbReference type="PIRSR" id="PIRSR005096-1"/>
    </source>
</evidence>
<proteinExistence type="inferred from homology"/>
<dbReference type="InterPro" id="IPR008183">
    <property type="entry name" value="Aldose_1/G6P_1-epimerase"/>
</dbReference>
<dbReference type="GO" id="GO:0004034">
    <property type="term" value="F:aldose 1-epimerase activity"/>
    <property type="evidence" value="ECO:0007669"/>
    <property type="project" value="UniProtKB-EC"/>
</dbReference>
<evidence type="ECO:0000256" key="2">
    <source>
        <dbReference type="ARBA" id="ARBA00005028"/>
    </source>
</evidence>
<evidence type="ECO:0000256" key="6">
    <source>
        <dbReference type="ARBA" id="ARBA00023235"/>
    </source>
</evidence>
<dbReference type="UniPathway" id="UPA00242"/>
<dbReference type="PIRSF" id="PIRSF005096">
    <property type="entry name" value="GALM"/>
    <property type="match status" value="1"/>
</dbReference>
<dbReference type="InterPro" id="IPR047215">
    <property type="entry name" value="Galactose_mutarotase-like"/>
</dbReference>
<evidence type="ECO:0000256" key="10">
    <source>
        <dbReference type="PIRSR" id="PIRSR005096-2"/>
    </source>
</evidence>
<dbReference type="InterPro" id="IPR018052">
    <property type="entry name" value="Ald1_epimerase_CS"/>
</dbReference>
<gene>
    <name evidence="12" type="ORF">A5802_000076</name>
</gene>
<dbReference type="GO" id="GO:0006006">
    <property type="term" value="P:glucose metabolic process"/>
    <property type="evidence" value="ECO:0007669"/>
    <property type="project" value="TreeGrafter"/>
</dbReference>
<keyword evidence="7 8" id="KW-0119">Carbohydrate metabolism</keyword>
<dbReference type="PANTHER" id="PTHR10091">
    <property type="entry name" value="ALDOSE-1-EPIMERASE"/>
    <property type="match status" value="1"/>
</dbReference>
<evidence type="ECO:0000313" key="12">
    <source>
        <dbReference type="EMBL" id="OTP26365.1"/>
    </source>
</evidence>
<feature type="binding site" evidence="10">
    <location>
        <position position="243"/>
    </location>
    <ligand>
        <name>beta-D-galactose</name>
        <dbReference type="ChEBI" id="CHEBI:27667"/>
    </ligand>
</feature>
<comment type="caution">
    <text evidence="12">The sequence shown here is derived from an EMBL/GenBank/DDBJ whole genome shotgun (WGS) entry which is preliminary data.</text>
</comment>
<accession>A0A242KWP0</accession>
<dbReference type="Gene3D" id="2.70.98.10">
    <property type="match status" value="1"/>
</dbReference>
<feature type="binding site" evidence="11">
    <location>
        <begin position="171"/>
        <end position="173"/>
    </location>
    <ligand>
        <name>beta-D-galactose</name>
        <dbReference type="ChEBI" id="CHEBI:27667"/>
    </ligand>
</feature>
<comment type="pathway">
    <text evidence="2 8">Carbohydrate metabolism; hexose metabolism.</text>
</comment>
<evidence type="ECO:0000256" key="7">
    <source>
        <dbReference type="ARBA" id="ARBA00023277"/>
    </source>
</evidence>
<dbReference type="InterPro" id="IPR011013">
    <property type="entry name" value="Gal_mutarotase_sf_dom"/>
</dbReference>
<evidence type="ECO:0000313" key="13">
    <source>
        <dbReference type="Proteomes" id="UP000195024"/>
    </source>
</evidence>
<organism evidence="12 13">
    <name type="scientific">Enterococcus mundtii</name>
    <dbReference type="NCBI Taxonomy" id="53346"/>
    <lineage>
        <taxon>Bacteria</taxon>
        <taxon>Bacillati</taxon>
        <taxon>Bacillota</taxon>
        <taxon>Bacilli</taxon>
        <taxon>Lactobacillales</taxon>
        <taxon>Enterococcaceae</taxon>
        <taxon>Enterococcus</taxon>
    </lineage>
</organism>
<evidence type="ECO:0000256" key="4">
    <source>
        <dbReference type="ARBA" id="ARBA00013185"/>
    </source>
</evidence>
<sequence>MDITKKTFGQSAQLITLTNQQGTTLAVTDLGARIVSLTFMDRELILGFDSAEEYLEKDAFIGATIGRTAGRIDAGKFTLGGQTYQLPVDPATGHSLHGSAPSFEEKIWQYEIIDGEQEATVIFTTTSPHKERGFPGNLSVEVRYTLTEDNIWRVTTKAVSDQLTLFNPTNHVYFNLSGDVTQPIDDHTLWVNSHAFAELRPDSIPTGEQLEVTGTPFDFQTPTKLTTVFTSDFPQKELFDGIDHPFFLKETGLDKTAASLLSPDEAIKVSVRTDASSIVIFTANFGEDTPDMRGQRLANHGGITFETQIAPGAERYPSFGDISLVPETPFETITEFKLEAREEQDR</sequence>
<dbReference type="GO" id="GO:0030246">
    <property type="term" value="F:carbohydrate binding"/>
    <property type="evidence" value="ECO:0007669"/>
    <property type="project" value="InterPro"/>
</dbReference>
<dbReference type="PROSITE" id="PS00545">
    <property type="entry name" value="ALDOSE_1_EPIMERASE"/>
    <property type="match status" value="1"/>
</dbReference>
<dbReference type="EC" id="5.1.3.3" evidence="4 8"/>
<comment type="catalytic activity">
    <reaction evidence="1 8">
        <text>alpha-D-glucose = beta-D-glucose</text>
        <dbReference type="Rhea" id="RHEA:10264"/>
        <dbReference type="ChEBI" id="CHEBI:15903"/>
        <dbReference type="ChEBI" id="CHEBI:17925"/>
        <dbReference type="EC" id="5.1.3.3"/>
    </reaction>
</comment>
<evidence type="ECO:0000256" key="3">
    <source>
        <dbReference type="ARBA" id="ARBA00006206"/>
    </source>
</evidence>